<feature type="transmembrane region" description="Helical" evidence="1">
    <location>
        <begin position="91"/>
        <end position="113"/>
    </location>
</feature>
<dbReference type="GO" id="GO:0005886">
    <property type="term" value="C:plasma membrane"/>
    <property type="evidence" value="ECO:0007669"/>
    <property type="project" value="TreeGrafter"/>
</dbReference>
<evidence type="ECO:0000313" key="4">
    <source>
        <dbReference type="Proteomes" id="UP000005824"/>
    </source>
</evidence>
<feature type="transmembrane region" description="Helical" evidence="1">
    <location>
        <begin position="38"/>
        <end position="56"/>
    </location>
</feature>
<dbReference type="InParanoid" id="B4D173"/>
<keyword evidence="1" id="KW-1133">Transmembrane helix</keyword>
<evidence type="ECO:0000256" key="1">
    <source>
        <dbReference type="SAM" id="Phobius"/>
    </source>
</evidence>
<dbReference type="InterPro" id="IPR037185">
    <property type="entry name" value="EmrE-like"/>
</dbReference>
<dbReference type="InterPro" id="IPR000620">
    <property type="entry name" value="EamA_dom"/>
</dbReference>
<gene>
    <name evidence="3" type="ORF">CfE428DRAFT_2674</name>
</gene>
<protein>
    <recommendedName>
        <fullName evidence="2">EamA domain-containing protein</fullName>
    </recommendedName>
</protein>
<dbReference type="PANTHER" id="PTHR22911">
    <property type="entry name" value="ACYL-MALONYL CONDENSING ENZYME-RELATED"/>
    <property type="match status" value="1"/>
</dbReference>
<dbReference type="Proteomes" id="UP000005824">
    <property type="component" value="Unassembled WGS sequence"/>
</dbReference>
<dbReference type="RefSeq" id="WP_006979999.1">
    <property type="nucleotide sequence ID" value="NZ_ABVL01000006.1"/>
</dbReference>
<accession>B4D173</accession>
<comment type="caution">
    <text evidence="3">The sequence shown here is derived from an EMBL/GenBank/DDBJ whole genome shotgun (WGS) entry which is preliminary data.</text>
</comment>
<feature type="domain" description="EamA" evidence="2">
    <location>
        <begin position="146"/>
        <end position="272"/>
    </location>
</feature>
<reference evidence="3 4" key="1">
    <citation type="journal article" date="2011" name="J. Bacteriol.">
        <title>Genome sequence of Chthoniobacter flavus Ellin428, an aerobic heterotrophic soil bacterium.</title>
        <authorList>
            <person name="Kant R."/>
            <person name="van Passel M.W."/>
            <person name="Palva A."/>
            <person name="Lucas S."/>
            <person name="Lapidus A."/>
            <person name="Glavina Del Rio T."/>
            <person name="Dalin E."/>
            <person name="Tice H."/>
            <person name="Bruce D."/>
            <person name="Goodwin L."/>
            <person name="Pitluck S."/>
            <person name="Larimer F.W."/>
            <person name="Land M.L."/>
            <person name="Hauser L."/>
            <person name="Sangwan P."/>
            <person name="de Vos W.M."/>
            <person name="Janssen P.H."/>
            <person name="Smidt H."/>
        </authorList>
    </citation>
    <scope>NUCLEOTIDE SEQUENCE [LARGE SCALE GENOMIC DNA]</scope>
    <source>
        <strain evidence="3 4">Ellin428</strain>
    </source>
</reference>
<keyword evidence="1" id="KW-0472">Membrane</keyword>
<proteinExistence type="predicted"/>
<dbReference type="FunCoup" id="B4D173">
    <property type="interactions" value="107"/>
</dbReference>
<feature type="domain" description="EamA" evidence="2">
    <location>
        <begin position="11"/>
        <end position="136"/>
    </location>
</feature>
<keyword evidence="4" id="KW-1185">Reference proteome</keyword>
<dbReference type="AlphaFoldDB" id="B4D173"/>
<dbReference type="SUPFAM" id="SSF103481">
    <property type="entry name" value="Multidrug resistance efflux transporter EmrE"/>
    <property type="match status" value="2"/>
</dbReference>
<feature type="transmembrane region" description="Helical" evidence="1">
    <location>
        <begin position="200"/>
        <end position="220"/>
    </location>
</feature>
<dbReference type="GO" id="GO:0015565">
    <property type="term" value="F:threonine efflux transmembrane transporter activity"/>
    <property type="evidence" value="ECO:0007669"/>
    <property type="project" value="TreeGrafter"/>
</dbReference>
<feature type="transmembrane region" description="Helical" evidence="1">
    <location>
        <begin position="258"/>
        <end position="276"/>
    </location>
</feature>
<feature type="transmembrane region" description="Helical" evidence="1">
    <location>
        <begin position="120"/>
        <end position="137"/>
    </location>
</feature>
<dbReference type="Pfam" id="PF00892">
    <property type="entry name" value="EamA"/>
    <property type="match status" value="2"/>
</dbReference>
<dbReference type="EMBL" id="ABVL01000006">
    <property type="protein sequence ID" value="EDY20085.1"/>
    <property type="molecule type" value="Genomic_DNA"/>
</dbReference>
<organism evidence="3 4">
    <name type="scientific">Chthoniobacter flavus Ellin428</name>
    <dbReference type="NCBI Taxonomy" id="497964"/>
    <lineage>
        <taxon>Bacteria</taxon>
        <taxon>Pseudomonadati</taxon>
        <taxon>Verrucomicrobiota</taxon>
        <taxon>Spartobacteria</taxon>
        <taxon>Chthoniobacterales</taxon>
        <taxon>Chthoniobacteraceae</taxon>
        <taxon>Chthoniobacter</taxon>
    </lineage>
</organism>
<evidence type="ECO:0000313" key="3">
    <source>
        <dbReference type="EMBL" id="EDY20085.1"/>
    </source>
</evidence>
<feature type="transmembrane region" description="Helical" evidence="1">
    <location>
        <begin position="12"/>
        <end position="32"/>
    </location>
</feature>
<keyword evidence="1" id="KW-0812">Transmembrane</keyword>
<feature type="transmembrane region" description="Helical" evidence="1">
    <location>
        <begin position="143"/>
        <end position="164"/>
    </location>
</feature>
<sequence precursor="true">MSQNSPSTHRSAVLLLLATAVMWSLGGVLVKSVEWPSMAKAGARSAIGCVVLFLWLRRQTRFTWRPTQLGAALAYCGTVSLYVIANDRTTAANTIFLQYTGPIYVALLSPWVLGERARRSDWLCIAIALAGIALFFRDQFSPRGLMGIFAALGSGLCYGTMIVLLRKERDSSPASALLLGNLITAVIGLPFAFGHSLPPAQAGMIVVLGVVQLGLPYVLFSIAIQRVTALEAVLLPMLEPILNPLWVAIGRGEWPGPWSLAGGGLVLGAVILRGCLGTIGTASKTSA</sequence>
<feature type="transmembrane region" description="Helical" evidence="1">
    <location>
        <begin position="227"/>
        <end position="246"/>
    </location>
</feature>
<evidence type="ECO:0000259" key="2">
    <source>
        <dbReference type="Pfam" id="PF00892"/>
    </source>
</evidence>
<dbReference type="eggNOG" id="COG0697">
    <property type="taxonomic scope" value="Bacteria"/>
</dbReference>
<name>B4D173_9BACT</name>
<feature type="transmembrane region" description="Helical" evidence="1">
    <location>
        <begin position="68"/>
        <end position="85"/>
    </location>
</feature>
<dbReference type="PANTHER" id="PTHR22911:SF37">
    <property type="entry name" value="THREONINE_HOMOSERINE EXPORTER RHTA"/>
    <property type="match status" value="1"/>
</dbReference>
<feature type="transmembrane region" description="Helical" evidence="1">
    <location>
        <begin position="176"/>
        <end position="194"/>
    </location>
</feature>